<gene>
    <name evidence="9" type="ORF">CAUJ_LOCUS11217</name>
</gene>
<evidence type="ECO:0000256" key="4">
    <source>
        <dbReference type="ARBA" id="ARBA00022927"/>
    </source>
</evidence>
<accession>A0A8S1HLP2</accession>
<evidence type="ECO:0000256" key="8">
    <source>
        <dbReference type="RuleBase" id="RU365072"/>
    </source>
</evidence>
<dbReference type="GO" id="GO:0000973">
    <property type="term" value="P:post-transcriptional tethering of RNA polymerase II gene DNA at nuclear periphery"/>
    <property type="evidence" value="ECO:0007669"/>
    <property type="project" value="TreeGrafter"/>
</dbReference>
<dbReference type="GO" id="GO:0006406">
    <property type="term" value="P:mRNA export from nucleus"/>
    <property type="evidence" value="ECO:0007669"/>
    <property type="project" value="TreeGrafter"/>
</dbReference>
<comment type="caution">
    <text evidence="9">The sequence shown here is derived from an EMBL/GenBank/DDBJ whole genome shotgun (WGS) entry which is preliminary data.</text>
</comment>
<comment type="subcellular location">
    <subcellularLocation>
        <location evidence="8">Nucleus</location>
        <location evidence="8">Nuclear pore complex</location>
    </subcellularLocation>
    <subcellularLocation>
        <location evidence="8">Nucleus membrane</location>
    </subcellularLocation>
</comment>
<organism evidence="9 10">
    <name type="scientific">Caenorhabditis auriculariae</name>
    <dbReference type="NCBI Taxonomy" id="2777116"/>
    <lineage>
        <taxon>Eukaryota</taxon>
        <taxon>Metazoa</taxon>
        <taxon>Ecdysozoa</taxon>
        <taxon>Nematoda</taxon>
        <taxon>Chromadorea</taxon>
        <taxon>Rhabditida</taxon>
        <taxon>Rhabditina</taxon>
        <taxon>Rhabditomorpha</taxon>
        <taxon>Rhabditoidea</taxon>
        <taxon>Rhabditidae</taxon>
        <taxon>Peloderinae</taxon>
        <taxon>Caenorhabditis</taxon>
    </lineage>
</organism>
<dbReference type="EMBL" id="CAJGYM010000053">
    <property type="protein sequence ID" value="CAD6195298.1"/>
    <property type="molecule type" value="Genomic_DNA"/>
</dbReference>
<dbReference type="InterPro" id="IPR007252">
    <property type="entry name" value="Nup84/Nup107"/>
</dbReference>
<keyword evidence="4" id="KW-0653">Protein transport</keyword>
<evidence type="ECO:0000256" key="7">
    <source>
        <dbReference type="ARBA" id="ARBA00023242"/>
    </source>
</evidence>
<evidence type="ECO:0000313" key="10">
    <source>
        <dbReference type="Proteomes" id="UP000835052"/>
    </source>
</evidence>
<comment type="function">
    <text evidence="8">Functions as a component of the nuclear pore complex (NPC).</text>
</comment>
<keyword evidence="8" id="KW-0472">Membrane</keyword>
<comment type="similarity">
    <text evidence="1 8">Belongs to the nucleoporin Nup84/Nup107 family.</text>
</comment>
<dbReference type="GO" id="GO:0006606">
    <property type="term" value="P:protein import into nucleus"/>
    <property type="evidence" value="ECO:0007669"/>
    <property type="project" value="TreeGrafter"/>
</dbReference>
<dbReference type="Proteomes" id="UP000835052">
    <property type="component" value="Unassembled WGS sequence"/>
</dbReference>
<evidence type="ECO:0000256" key="3">
    <source>
        <dbReference type="ARBA" id="ARBA00022816"/>
    </source>
</evidence>
<dbReference type="Pfam" id="PF04121">
    <property type="entry name" value="Nup84_Nup100"/>
    <property type="match status" value="1"/>
</dbReference>
<dbReference type="PANTHER" id="PTHR13003:SF2">
    <property type="entry name" value="NUCLEAR PORE COMPLEX PROTEIN NUP107"/>
    <property type="match status" value="1"/>
</dbReference>
<protein>
    <recommendedName>
        <fullName evidence="8">Nuclear pore complex protein</fullName>
    </recommendedName>
</protein>
<evidence type="ECO:0000256" key="2">
    <source>
        <dbReference type="ARBA" id="ARBA00022448"/>
    </source>
</evidence>
<proteinExistence type="inferred from homology"/>
<sequence length="817" mass="93010">MESSYELQDEDEDRQRVNNIAFKQLNRIHSALSEKLYEETCSLALGVYDFGGTSAVSSQMWEKLYEIFVEYEAHTRRMLPDVRISAKTQRYANEAVQIMSIMACFTSLSQNEHFIETQKTSLLSRMIVEDVEFRRIYALLLWGEKMISEQQIELGLNEKVVELGRIRSTRMDSLMTFRAGYRSADHTMRPSMNLDDRGTAEDEKTERNALEIIFQLTRCGEIAKAAEVALSVGLGPQAAQLRIYQSMRTPEEMPLEPNDQNKAFFKRIRRAKYLEVLDTLLQKNVDASNPQIALLGALRGSLKPMLSVAKTMAEKVWAYANAAVMASLIRAESAMSADSFSRLFNVPTTSKAIFEELSIENEKKGEVLVLMRLADTLLNDEFDEFFAFAEKETSRYVPFEINCKVNPILLDLLFHLVAVQYLTGQDKNDMGNSVVLRQFADLRTRHGTFYHREMAAFYSRFLLDDQKDEEILETMKNVESVEERIIFMKSLRSAELDFGRYACTVIKGVRDGDEAGVVSLDEQIDQWQWLLVGGDETALAALEEGNRLLRKCLLSEPIEETRTRRIVREVMRFNVLDTLSKLLLDASSDVEVLSLLDNLHDGSVSAPSTSSHVTVERIEHASNEFVAVCTFLDLFNFCVTIALKLKILLLHEPLSEEELQSLAKESPDVDWEATLKLRARAEALLREDAAAQKEVDVRRRNMNVVQNIQHSQPLIRSLLSNVGWRVEFFLAPGGGADYHKKHRNEMIAIRNKFIPKIIEIIARASKEVNEFPAFIEFFDSISQEDLALSRNQLKLLHSLMADLSSSDHGAPSAENEQ</sequence>
<keyword evidence="6 8" id="KW-0906">Nuclear pore complex</keyword>
<dbReference type="GO" id="GO:0017056">
    <property type="term" value="F:structural constituent of nuclear pore"/>
    <property type="evidence" value="ECO:0007669"/>
    <property type="project" value="UniProtKB-UniRule"/>
</dbReference>
<evidence type="ECO:0000256" key="5">
    <source>
        <dbReference type="ARBA" id="ARBA00023010"/>
    </source>
</evidence>
<keyword evidence="10" id="KW-1185">Reference proteome</keyword>
<dbReference type="PANTHER" id="PTHR13003">
    <property type="entry name" value="NUP107-RELATED"/>
    <property type="match status" value="1"/>
</dbReference>
<reference evidence="9" key="1">
    <citation type="submission" date="2020-10" db="EMBL/GenBank/DDBJ databases">
        <authorList>
            <person name="Kikuchi T."/>
        </authorList>
    </citation>
    <scope>NUCLEOTIDE SEQUENCE</scope>
    <source>
        <strain evidence="9">NKZ352</strain>
    </source>
</reference>
<name>A0A8S1HLP2_9PELO</name>
<evidence type="ECO:0000256" key="1">
    <source>
        <dbReference type="ARBA" id="ARBA00009510"/>
    </source>
</evidence>
<dbReference type="AlphaFoldDB" id="A0A8S1HLP2"/>
<keyword evidence="5 8" id="KW-0811">Translocation</keyword>
<dbReference type="OrthoDB" id="5785091at2759"/>
<dbReference type="GO" id="GO:0031965">
    <property type="term" value="C:nuclear membrane"/>
    <property type="evidence" value="ECO:0007669"/>
    <property type="project" value="UniProtKB-SubCell"/>
</dbReference>
<evidence type="ECO:0000256" key="6">
    <source>
        <dbReference type="ARBA" id="ARBA00023132"/>
    </source>
</evidence>
<keyword evidence="7 8" id="KW-0539">Nucleus</keyword>
<keyword evidence="3" id="KW-0509">mRNA transport</keyword>
<dbReference type="Gene3D" id="1.20.190.50">
    <property type="match status" value="1"/>
</dbReference>
<comment type="subunit">
    <text evidence="8">Part of the nuclear pore complex (NPC).</text>
</comment>
<dbReference type="GO" id="GO:0031080">
    <property type="term" value="C:nuclear pore outer ring"/>
    <property type="evidence" value="ECO:0007669"/>
    <property type="project" value="TreeGrafter"/>
</dbReference>
<evidence type="ECO:0000313" key="9">
    <source>
        <dbReference type="EMBL" id="CAD6195298.1"/>
    </source>
</evidence>
<keyword evidence="2 8" id="KW-0813">Transport</keyword>